<evidence type="ECO:0000256" key="4">
    <source>
        <dbReference type="ARBA" id="ARBA00022729"/>
    </source>
</evidence>
<dbReference type="Pfam" id="PF02753">
    <property type="entry name" value="PapD_C"/>
    <property type="match status" value="1"/>
</dbReference>
<protein>
    <submittedName>
        <fullName evidence="10">Molecular chaperone</fullName>
    </submittedName>
</protein>
<sequence>MRSLPLLLLASLLVLGQPARANVVIAGTRVVYPADKQEVTLQLSNVGEQPALVQAWIDDDENARSPNGSEAPFVIMPPIARIGPGKSQTLRIAYTGEQTPDERESVYWLNVLDVPPRPADIATKNYMQISIRSQIKLLFRPANLPGSADAAAGQLEWSLVAHAGKAALKVANPSRYHVSLSAVELEAGAKPVSAGGGMVGPGQELELPLDAPPVPPGQNVTVRYVWINDHGAAVPGSKRL</sequence>
<evidence type="ECO:0000256" key="7">
    <source>
        <dbReference type="SAM" id="SignalP"/>
    </source>
</evidence>
<evidence type="ECO:0000259" key="9">
    <source>
        <dbReference type="Pfam" id="PF02753"/>
    </source>
</evidence>
<organism evidence="10">
    <name type="scientific">Pseudomonas aeruginosa</name>
    <dbReference type="NCBI Taxonomy" id="287"/>
    <lineage>
        <taxon>Bacteria</taxon>
        <taxon>Pseudomonadati</taxon>
        <taxon>Pseudomonadota</taxon>
        <taxon>Gammaproteobacteria</taxon>
        <taxon>Pseudomonadales</taxon>
        <taxon>Pseudomonadaceae</taxon>
        <taxon>Pseudomonas</taxon>
    </lineage>
</organism>
<dbReference type="SUPFAM" id="SSF49584">
    <property type="entry name" value="Periplasmic chaperone C-domain"/>
    <property type="match status" value="1"/>
</dbReference>
<dbReference type="GO" id="GO:0030288">
    <property type="term" value="C:outer membrane-bounded periplasmic space"/>
    <property type="evidence" value="ECO:0007669"/>
    <property type="project" value="InterPro"/>
</dbReference>
<comment type="subcellular location">
    <subcellularLocation>
        <location evidence="1">Periplasm</location>
    </subcellularLocation>
</comment>
<dbReference type="Pfam" id="PF00345">
    <property type="entry name" value="PapD_N"/>
    <property type="match status" value="1"/>
</dbReference>
<dbReference type="InterPro" id="IPR008962">
    <property type="entry name" value="PapD-like_sf"/>
</dbReference>
<comment type="similarity">
    <text evidence="2">Belongs to the periplasmic pilus chaperone family.</text>
</comment>
<dbReference type="AlphaFoldDB" id="A0A643J0I1"/>
<evidence type="ECO:0000256" key="6">
    <source>
        <dbReference type="ARBA" id="ARBA00023186"/>
    </source>
</evidence>
<evidence type="ECO:0000259" key="8">
    <source>
        <dbReference type="Pfam" id="PF00345"/>
    </source>
</evidence>
<keyword evidence="4 7" id="KW-0732">Signal</keyword>
<dbReference type="InterPro" id="IPR001829">
    <property type="entry name" value="Pili_assmbl_chaperone_bac"/>
</dbReference>
<dbReference type="PRINTS" id="PR00969">
    <property type="entry name" value="CHAPERONPILI"/>
</dbReference>
<name>A0A643J0I1_PSEAI</name>
<evidence type="ECO:0000256" key="5">
    <source>
        <dbReference type="ARBA" id="ARBA00022764"/>
    </source>
</evidence>
<evidence type="ECO:0000256" key="2">
    <source>
        <dbReference type="ARBA" id="ARBA00007399"/>
    </source>
</evidence>
<gene>
    <name evidence="10" type="ORF">F7O97_11320</name>
</gene>
<feature type="domain" description="Pili assembly chaperone C-terminal" evidence="9">
    <location>
        <begin position="170"/>
        <end position="234"/>
    </location>
</feature>
<proteinExistence type="inferred from homology"/>
<accession>A0A643J0I1</accession>
<comment type="caution">
    <text evidence="10">The sequence shown here is derived from an EMBL/GenBank/DDBJ whole genome shotgun (WGS) entry which is preliminary data.</text>
</comment>
<dbReference type="InterPro" id="IPR016148">
    <property type="entry name" value="Pili_assmbl_chaperone_C"/>
</dbReference>
<evidence type="ECO:0000313" key="10">
    <source>
        <dbReference type="EMBL" id="KAB0765032.1"/>
    </source>
</evidence>
<dbReference type="SUPFAM" id="SSF49354">
    <property type="entry name" value="PapD-like"/>
    <property type="match status" value="1"/>
</dbReference>
<dbReference type="InterPro" id="IPR050643">
    <property type="entry name" value="Periplasmic_pilus_chap"/>
</dbReference>
<reference evidence="10" key="1">
    <citation type="submission" date="2019-09" db="EMBL/GenBank/DDBJ databases">
        <title>Whole genome sequence analysis of bacterial isolates in patients.</title>
        <authorList>
            <person name="Jeong K.C."/>
        </authorList>
    </citation>
    <scope>NUCLEOTIDE SEQUENCE</scope>
    <source>
        <strain evidence="10">KCJ3K105</strain>
    </source>
</reference>
<keyword evidence="5" id="KW-0574">Periplasm</keyword>
<dbReference type="Gene3D" id="2.60.40.10">
    <property type="entry name" value="Immunoglobulins"/>
    <property type="match status" value="2"/>
</dbReference>
<feature type="signal peptide" evidence="7">
    <location>
        <begin position="1"/>
        <end position="21"/>
    </location>
</feature>
<dbReference type="InterPro" id="IPR016147">
    <property type="entry name" value="Pili_assmbl_chaperone_N"/>
</dbReference>
<dbReference type="GO" id="GO:0071555">
    <property type="term" value="P:cell wall organization"/>
    <property type="evidence" value="ECO:0007669"/>
    <property type="project" value="InterPro"/>
</dbReference>
<dbReference type="InterPro" id="IPR013783">
    <property type="entry name" value="Ig-like_fold"/>
</dbReference>
<feature type="domain" description="Pili assembly chaperone N-terminal" evidence="8">
    <location>
        <begin position="23"/>
        <end position="144"/>
    </location>
</feature>
<dbReference type="PANTHER" id="PTHR30251:SF2">
    <property type="entry name" value="FIMBRIAL CHAPERONE YADV-RELATED"/>
    <property type="match status" value="1"/>
</dbReference>
<keyword evidence="6" id="KW-0143">Chaperone</keyword>
<dbReference type="EMBL" id="VZIV01000019">
    <property type="protein sequence ID" value="KAB0765032.1"/>
    <property type="molecule type" value="Genomic_DNA"/>
</dbReference>
<dbReference type="InterPro" id="IPR036316">
    <property type="entry name" value="Pili_assmbl_chap_C_dom_sf"/>
</dbReference>
<feature type="chain" id="PRO_5025051289" evidence="7">
    <location>
        <begin position="22"/>
        <end position="240"/>
    </location>
</feature>
<dbReference type="FunFam" id="2.60.40.10:FF:000458">
    <property type="entry name" value="Molecular chaperone FimC"/>
    <property type="match status" value="1"/>
</dbReference>
<evidence type="ECO:0000256" key="1">
    <source>
        <dbReference type="ARBA" id="ARBA00004418"/>
    </source>
</evidence>
<dbReference type="PANTHER" id="PTHR30251">
    <property type="entry name" value="PILUS ASSEMBLY CHAPERONE"/>
    <property type="match status" value="1"/>
</dbReference>
<evidence type="ECO:0000256" key="3">
    <source>
        <dbReference type="ARBA" id="ARBA00022558"/>
    </source>
</evidence>
<dbReference type="RefSeq" id="WP_033993281.1">
    <property type="nucleotide sequence ID" value="NZ_CP064399.1"/>
</dbReference>
<keyword evidence="3" id="KW-1029">Fimbrium biogenesis</keyword>